<dbReference type="AlphaFoldDB" id="A0A4C1WY06"/>
<dbReference type="EMBL" id="BGZK01000678">
    <property type="protein sequence ID" value="GBP55783.1"/>
    <property type="molecule type" value="Genomic_DNA"/>
</dbReference>
<gene>
    <name evidence="1" type="ORF">EVAR_50199_1</name>
</gene>
<comment type="caution">
    <text evidence="1">The sequence shown here is derived from an EMBL/GenBank/DDBJ whole genome shotgun (WGS) entry which is preliminary data.</text>
</comment>
<organism evidence="1 2">
    <name type="scientific">Eumeta variegata</name>
    <name type="common">Bagworm moth</name>
    <name type="synonym">Eumeta japonica</name>
    <dbReference type="NCBI Taxonomy" id="151549"/>
    <lineage>
        <taxon>Eukaryota</taxon>
        <taxon>Metazoa</taxon>
        <taxon>Ecdysozoa</taxon>
        <taxon>Arthropoda</taxon>
        <taxon>Hexapoda</taxon>
        <taxon>Insecta</taxon>
        <taxon>Pterygota</taxon>
        <taxon>Neoptera</taxon>
        <taxon>Endopterygota</taxon>
        <taxon>Lepidoptera</taxon>
        <taxon>Glossata</taxon>
        <taxon>Ditrysia</taxon>
        <taxon>Tineoidea</taxon>
        <taxon>Psychidae</taxon>
        <taxon>Oiketicinae</taxon>
        <taxon>Eumeta</taxon>
    </lineage>
</organism>
<reference evidence="1 2" key="1">
    <citation type="journal article" date="2019" name="Commun. Biol.">
        <title>The bagworm genome reveals a unique fibroin gene that provides high tensile strength.</title>
        <authorList>
            <person name="Kono N."/>
            <person name="Nakamura H."/>
            <person name="Ohtoshi R."/>
            <person name="Tomita M."/>
            <person name="Numata K."/>
            <person name="Arakawa K."/>
        </authorList>
    </citation>
    <scope>NUCLEOTIDE SEQUENCE [LARGE SCALE GENOMIC DNA]</scope>
</reference>
<evidence type="ECO:0000313" key="1">
    <source>
        <dbReference type="EMBL" id="GBP55783.1"/>
    </source>
</evidence>
<name>A0A4C1WY06_EUMVA</name>
<proteinExistence type="predicted"/>
<keyword evidence="2" id="KW-1185">Reference proteome</keyword>
<evidence type="ECO:0000313" key="2">
    <source>
        <dbReference type="Proteomes" id="UP000299102"/>
    </source>
</evidence>
<protein>
    <submittedName>
        <fullName evidence="1">Uncharacterized protein</fullName>
    </submittedName>
</protein>
<dbReference type="Proteomes" id="UP000299102">
    <property type="component" value="Unassembled WGS sequence"/>
</dbReference>
<sequence length="112" mass="12699">MYSDYTRSSCKTHAIPRCIGGVHYRRGYTWKIPRCRAKPPGRARRRAELASADDDCKVPNDIFDNIASSPTAAGSTCLIYMNRYKCDFFSVARRRIKNDNCGSSMPAHLVMM</sequence>
<accession>A0A4C1WY06</accession>